<dbReference type="InterPro" id="IPR000160">
    <property type="entry name" value="GGDEF_dom"/>
</dbReference>
<dbReference type="Pfam" id="PF00563">
    <property type="entry name" value="EAL"/>
    <property type="match status" value="1"/>
</dbReference>
<feature type="domain" description="EAL" evidence="3">
    <location>
        <begin position="468"/>
        <end position="721"/>
    </location>
</feature>
<dbReference type="PROSITE" id="PS50883">
    <property type="entry name" value="EAL"/>
    <property type="match status" value="1"/>
</dbReference>
<feature type="domain" description="GGDEF" evidence="4">
    <location>
        <begin position="323"/>
        <end position="462"/>
    </location>
</feature>
<dbReference type="CDD" id="cd01948">
    <property type="entry name" value="EAL"/>
    <property type="match status" value="1"/>
</dbReference>
<reference evidence="6" key="1">
    <citation type="submission" date="2016-07" db="EMBL/GenBank/DDBJ databases">
        <title>Frankia sp. NRRL B-16219 Genome sequencing.</title>
        <authorList>
            <person name="Ghodhbane-Gtari F."/>
            <person name="Swanson E."/>
            <person name="Gueddou A."/>
            <person name="Louati M."/>
            <person name="Nouioui I."/>
            <person name="Hezbri K."/>
            <person name="Abebe-Akele F."/>
            <person name="Simpson S."/>
            <person name="Morris K."/>
            <person name="Thomas K."/>
            <person name="Gtari M."/>
            <person name="Tisa L.S."/>
        </authorList>
    </citation>
    <scope>NUCLEOTIDE SEQUENCE [LARGE SCALE GENOMIC DNA]</scope>
    <source>
        <strain evidence="6">NRRL B-16219</strain>
    </source>
</reference>
<feature type="region of interest" description="Disordered" evidence="1">
    <location>
        <begin position="740"/>
        <end position="878"/>
    </location>
</feature>
<protein>
    <submittedName>
        <fullName evidence="5">Diguanylate cyclase</fullName>
    </submittedName>
</protein>
<feature type="transmembrane region" description="Helical" evidence="2">
    <location>
        <begin position="254"/>
        <end position="279"/>
    </location>
</feature>
<keyword evidence="6" id="KW-1185">Reference proteome</keyword>
<accession>A0A1S1R6Z1</accession>
<dbReference type="SMART" id="SM00267">
    <property type="entry name" value="GGDEF"/>
    <property type="match status" value="1"/>
</dbReference>
<dbReference type="InterPro" id="IPR029787">
    <property type="entry name" value="Nucleotide_cyclase"/>
</dbReference>
<dbReference type="SUPFAM" id="SSF141868">
    <property type="entry name" value="EAL domain-like"/>
    <property type="match status" value="1"/>
</dbReference>
<dbReference type="PANTHER" id="PTHR44757:SF2">
    <property type="entry name" value="BIOFILM ARCHITECTURE MAINTENANCE PROTEIN MBAA"/>
    <property type="match status" value="1"/>
</dbReference>
<dbReference type="OrthoDB" id="23692at2"/>
<dbReference type="EMBL" id="MAXA01000069">
    <property type="protein sequence ID" value="OHV40504.1"/>
    <property type="molecule type" value="Genomic_DNA"/>
</dbReference>
<name>A0A1S1R6Z1_9ACTN</name>
<keyword evidence="2" id="KW-0812">Transmembrane</keyword>
<feature type="transmembrane region" description="Helical" evidence="2">
    <location>
        <begin position="64"/>
        <end position="83"/>
    </location>
</feature>
<evidence type="ECO:0000256" key="1">
    <source>
        <dbReference type="SAM" id="MobiDB-lite"/>
    </source>
</evidence>
<dbReference type="Gene3D" id="3.20.20.450">
    <property type="entry name" value="EAL domain"/>
    <property type="match status" value="1"/>
</dbReference>
<evidence type="ECO:0000256" key="2">
    <source>
        <dbReference type="SAM" id="Phobius"/>
    </source>
</evidence>
<dbReference type="InterPro" id="IPR043128">
    <property type="entry name" value="Rev_trsase/Diguanyl_cyclase"/>
</dbReference>
<dbReference type="Pfam" id="PF00990">
    <property type="entry name" value="GGDEF"/>
    <property type="match status" value="1"/>
</dbReference>
<dbReference type="InterPro" id="IPR035919">
    <property type="entry name" value="EAL_sf"/>
</dbReference>
<keyword evidence="2" id="KW-1133">Transmembrane helix</keyword>
<dbReference type="PROSITE" id="PS50887">
    <property type="entry name" value="GGDEF"/>
    <property type="match status" value="1"/>
</dbReference>
<evidence type="ECO:0000313" key="5">
    <source>
        <dbReference type="EMBL" id="OHV40504.1"/>
    </source>
</evidence>
<proteinExistence type="predicted"/>
<feature type="compositionally biased region" description="Gly residues" evidence="1">
    <location>
        <begin position="746"/>
        <end position="755"/>
    </location>
</feature>
<feature type="region of interest" description="Disordered" evidence="1">
    <location>
        <begin position="1"/>
        <end position="30"/>
    </location>
</feature>
<feature type="transmembrane region" description="Helical" evidence="2">
    <location>
        <begin position="123"/>
        <end position="150"/>
    </location>
</feature>
<sequence>MRPSPTRRGIDAGPFRSPLMRAPRAGDVPPEPGAGWGAAVGAAGCLTAAVVAVAGGWRGAFDNLGVAFVLIAGLALLVGSQPVPAGGAWPGAFGPAGLPAGALGARRRAGGPGAGGSDLTVTFLFALLLGWGTTPALAAHLVVGVLLELVRGARPRWVMVVVGRRSLALCAAGAVVAAYGLGADLGAGDLPEVALAGLALFAVDDLLGLPTHPRGPAAVGGAAGRGGGRAHAGYRAPLADLRRRVAGGVATLSLAPLVVVAAARSAWLVPLLLPALLVVARVGEVSRQKEHEARHDGLTGLPNRAELAERAAASFRAAERTGCRVGLLLLDLDRFKEVNDRLGHEVGDRLLVVAAARLTAALRPGDVVARLGGDEFAVLLPALPAGEAGRTVVGEVAGRVRGVLRAPYEIDGQFCDVDASVGVALYPDHGGDLPALSRCADLAMYTAKEHRLGVQAYGPRDASRARLRARTTAELGYALEHGQLEVHYQPQAEIADGRVRRVEALLRWRHPSRGLLLPGVFVPLAESAGLIRPITSWVMGRALAQVARWNAAGIPVAVALNASARDLRDPGFVGSVATALAETGLPAAALTFEVTEGAVTADGDEPAGALRDLADLGVRVSLDDFGTGRVSLDALRRLPFEEIKIDRTVIGRMAGADRDADFVRAVVRMAADLGLRVVAEGVETPVEWRRLAGFGADAAQGWHVAPALPAVLLTPWLAAASAETAAPPRSAAAVSGAQPCSAAGAGRAGEGGGDAGQVREPGHLGGAERGASRPADQNGQPFVPDRGRGELHVDRLPAGRELAVVRHDAPRRAQRQPGQREAHPLRNAEVVAAQARRAHRGLPDPDVARPQVLEQQRPVGVEDPGDQVGQHGHGVGGAFGERVDELEVLADPGAVGLVGPQRLD</sequence>
<dbReference type="SMART" id="SM00052">
    <property type="entry name" value="EAL"/>
    <property type="match status" value="1"/>
</dbReference>
<feature type="transmembrane region" description="Helical" evidence="2">
    <location>
        <begin position="36"/>
        <end position="57"/>
    </location>
</feature>
<feature type="compositionally biased region" description="Basic and acidic residues" evidence="1">
    <location>
        <begin position="785"/>
        <end position="811"/>
    </location>
</feature>
<dbReference type="Gene3D" id="3.30.70.270">
    <property type="match status" value="1"/>
</dbReference>
<dbReference type="Proteomes" id="UP000179769">
    <property type="component" value="Unassembled WGS sequence"/>
</dbReference>
<dbReference type="PANTHER" id="PTHR44757">
    <property type="entry name" value="DIGUANYLATE CYCLASE DGCP"/>
    <property type="match status" value="1"/>
</dbReference>
<gene>
    <name evidence="5" type="ORF">BBK14_12770</name>
</gene>
<dbReference type="InterPro" id="IPR001633">
    <property type="entry name" value="EAL_dom"/>
</dbReference>
<evidence type="ECO:0000313" key="6">
    <source>
        <dbReference type="Proteomes" id="UP000179769"/>
    </source>
</evidence>
<dbReference type="CDD" id="cd01949">
    <property type="entry name" value="GGDEF"/>
    <property type="match status" value="1"/>
</dbReference>
<keyword evidence="2" id="KW-0472">Membrane</keyword>
<evidence type="ECO:0000259" key="3">
    <source>
        <dbReference type="PROSITE" id="PS50883"/>
    </source>
</evidence>
<dbReference type="AlphaFoldDB" id="A0A1S1R6Z1"/>
<organism evidence="5 6">
    <name type="scientific">Parafrankia soli</name>
    <dbReference type="NCBI Taxonomy" id="2599596"/>
    <lineage>
        <taxon>Bacteria</taxon>
        <taxon>Bacillati</taxon>
        <taxon>Actinomycetota</taxon>
        <taxon>Actinomycetes</taxon>
        <taxon>Frankiales</taxon>
        <taxon>Frankiaceae</taxon>
        <taxon>Parafrankia</taxon>
    </lineage>
</organism>
<dbReference type="SUPFAM" id="SSF55073">
    <property type="entry name" value="Nucleotide cyclase"/>
    <property type="match status" value="1"/>
</dbReference>
<evidence type="ECO:0000259" key="4">
    <source>
        <dbReference type="PROSITE" id="PS50887"/>
    </source>
</evidence>
<dbReference type="InterPro" id="IPR052155">
    <property type="entry name" value="Biofilm_reg_signaling"/>
</dbReference>
<dbReference type="NCBIfam" id="TIGR00254">
    <property type="entry name" value="GGDEF"/>
    <property type="match status" value="1"/>
</dbReference>
<comment type="caution">
    <text evidence="5">The sequence shown here is derived from an EMBL/GenBank/DDBJ whole genome shotgun (WGS) entry which is preliminary data.</text>
</comment>